<keyword evidence="1 7" id="KW-0436">Ligase</keyword>
<evidence type="ECO:0000256" key="1">
    <source>
        <dbReference type="ARBA" id="ARBA00022598"/>
    </source>
</evidence>
<keyword evidence="2" id="KW-0479">Metal-binding</keyword>
<dbReference type="GO" id="GO:0006400">
    <property type="term" value="P:tRNA modification"/>
    <property type="evidence" value="ECO:0007669"/>
    <property type="project" value="InterPro"/>
</dbReference>
<dbReference type="GO" id="GO:0005829">
    <property type="term" value="C:cytosol"/>
    <property type="evidence" value="ECO:0007669"/>
    <property type="project" value="TreeGrafter"/>
</dbReference>
<dbReference type="PANTHER" id="PTHR43311">
    <property type="entry name" value="GLUTAMATE--TRNA LIGASE"/>
    <property type="match status" value="1"/>
</dbReference>
<dbReference type="Gene3D" id="3.40.50.620">
    <property type="entry name" value="HUPs"/>
    <property type="match status" value="1"/>
</dbReference>
<evidence type="ECO:0000256" key="6">
    <source>
        <dbReference type="ARBA" id="ARBA00023146"/>
    </source>
</evidence>
<dbReference type="PRINTS" id="PR00987">
    <property type="entry name" value="TRNASYNTHGLU"/>
</dbReference>
<dbReference type="EC" id="6.1.1.-" evidence="7"/>
<dbReference type="NCBIfam" id="NF004314">
    <property type="entry name" value="PRK05710.1-3"/>
    <property type="match status" value="1"/>
</dbReference>
<feature type="short sequence motif" description="'KMSKS' region" evidence="7">
    <location>
        <begin position="276"/>
        <end position="280"/>
    </location>
</feature>
<dbReference type="GO" id="GO:0004818">
    <property type="term" value="F:glutamate-tRNA ligase activity"/>
    <property type="evidence" value="ECO:0007669"/>
    <property type="project" value="TreeGrafter"/>
</dbReference>
<reference evidence="10 11" key="1">
    <citation type="submission" date="2019-03" db="EMBL/GenBank/DDBJ databases">
        <title>Luteimonas zhaokaii sp.nov., isolated from the rectal contents of Plateau pika in Yushu, Qinghai Province, China.</title>
        <authorList>
            <person name="Zhang G."/>
        </authorList>
    </citation>
    <scope>NUCLEOTIDE SEQUENCE [LARGE SCALE GENOMIC DNA]</scope>
    <source>
        <strain evidence="10 11">THG-MD21</strain>
    </source>
</reference>
<keyword evidence="5 7" id="KW-0067">ATP-binding</keyword>
<dbReference type="PANTHER" id="PTHR43311:SF1">
    <property type="entry name" value="GLUTAMYL-Q TRNA(ASP) SYNTHETASE"/>
    <property type="match status" value="1"/>
</dbReference>
<dbReference type="HAMAP" id="MF_01428">
    <property type="entry name" value="Glu_Q_tRNA_synth"/>
    <property type="match status" value="1"/>
</dbReference>
<accession>A0A4R5UD53</accession>
<dbReference type="Proteomes" id="UP000295543">
    <property type="component" value="Unassembled WGS sequence"/>
</dbReference>
<feature type="binding site" evidence="7">
    <location>
        <begin position="57"/>
        <end position="61"/>
    </location>
    <ligand>
        <name>L-glutamate</name>
        <dbReference type="ChEBI" id="CHEBI:29985"/>
    </ligand>
</feature>
<dbReference type="EMBL" id="SMTG01000002">
    <property type="protein sequence ID" value="TDK33218.1"/>
    <property type="molecule type" value="Genomic_DNA"/>
</dbReference>
<dbReference type="InterPro" id="IPR049940">
    <property type="entry name" value="GluQ/Sye"/>
</dbReference>
<feature type="domain" description="Glutamyl/glutaminyl-tRNA synthetase class Ib catalytic" evidence="9">
    <location>
        <begin position="55"/>
        <end position="281"/>
    </location>
</feature>
<dbReference type="InterPro" id="IPR014729">
    <property type="entry name" value="Rossmann-like_a/b/a_fold"/>
</dbReference>
<dbReference type="NCBIfam" id="TIGR03838">
    <property type="entry name" value="queuosine_YadB"/>
    <property type="match status" value="1"/>
</dbReference>
<name>A0A4R5UD53_9GAMM</name>
<dbReference type="InterPro" id="IPR022380">
    <property type="entry name" value="Glu-Q_tRNA(Asp)_Synthase"/>
</dbReference>
<feature type="binding site" evidence="7">
    <location>
        <position position="93"/>
    </location>
    <ligand>
        <name>L-glutamate</name>
        <dbReference type="ChEBI" id="CHEBI:29985"/>
    </ligand>
</feature>
<dbReference type="GO" id="GO:0008270">
    <property type="term" value="F:zinc ion binding"/>
    <property type="evidence" value="ECO:0007669"/>
    <property type="project" value="InterPro"/>
</dbReference>
<sequence>MTPASGGSGKQERVAPICVQRRTISIQHRGRRSGEAVTVHVPDSLERASPEAPYRGRFAPSPTGALHAGSLIAALGSWVLARQAHGEWRVRIEDVDRLREVGGAATSQLDTLQAFGFDRDGDVLVQSTRDARYAAVLDGLLARGDAFVCHCSRADLAATDGRHLGACRARAPRLDPAIRLRVPPDTRIEFVDAIRGPQVQQVDTEVGDFVLKRADGFWAYQLAVVVDDGDQGITDVVRGADLLDSTARQILLQRMLRLPTPKYAHLPLLLDADGRKLSKSADAPAVDARDPMPGLHFAWRVLGQQPIAVGTPGEFLAHAVDRFRLDRVPRHDVGIAAMHYPSHAGDA</sequence>
<feature type="binding site" evidence="7">
    <location>
        <position position="279"/>
    </location>
    <ligand>
        <name>ATP</name>
        <dbReference type="ChEBI" id="CHEBI:30616"/>
    </ligand>
</feature>
<keyword evidence="6 7" id="KW-0030">Aminoacyl-tRNA synthetase</keyword>
<feature type="short sequence motif" description="'HIGH' region" evidence="7">
    <location>
        <begin position="60"/>
        <end position="70"/>
    </location>
</feature>
<keyword evidence="3 7" id="KW-0547">Nucleotide-binding</keyword>
<evidence type="ECO:0000256" key="5">
    <source>
        <dbReference type="ARBA" id="ARBA00022840"/>
    </source>
</evidence>
<evidence type="ECO:0000256" key="3">
    <source>
        <dbReference type="ARBA" id="ARBA00022741"/>
    </source>
</evidence>
<dbReference type="SUPFAM" id="SSF52374">
    <property type="entry name" value="Nucleotidylyl transferase"/>
    <property type="match status" value="1"/>
</dbReference>
<protein>
    <recommendedName>
        <fullName evidence="7">Glutamyl-Q tRNA(Asp) synthetase</fullName>
        <shortName evidence="7">Glu-Q-RSs</shortName>
        <ecNumber evidence="7">6.1.1.-</ecNumber>
    </recommendedName>
</protein>
<keyword evidence="11" id="KW-1185">Reference proteome</keyword>
<dbReference type="InterPro" id="IPR000924">
    <property type="entry name" value="Glu/Gln-tRNA-synth"/>
</dbReference>
<evidence type="ECO:0000256" key="8">
    <source>
        <dbReference type="RuleBase" id="RU363037"/>
    </source>
</evidence>
<evidence type="ECO:0000256" key="2">
    <source>
        <dbReference type="ARBA" id="ARBA00022723"/>
    </source>
</evidence>
<comment type="function">
    <text evidence="7">Catalyzes the tRNA-independent activation of glutamate in presence of ATP and the subsequent transfer of glutamate onto a tRNA(Asp). Glutamate is transferred on the 2-amino-5-(4,5-dihydroxy-2-cyclopenten-1-yl) moiety of the queuosine in the wobble position of the QUC anticodon.</text>
</comment>
<evidence type="ECO:0000256" key="4">
    <source>
        <dbReference type="ARBA" id="ARBA00022833"/>
    </source>
</evidence>
<gene>
    <name evidence="7" type="primary">gluQ</name>
    <name evidence="10" type="ORF">E2F49_04045</name>
</gene>
<proteinExistence type="inferred from homology"/>
<comment type="similarity">
    <text evidence="7">Belongs to the class-I aminoacyl-tRNA synthetase family. GluQ subfamily.</text>
</comment>
<evidence type="ECO:0000256" key="7">
    <source>
        <dbReference type="HAMAP-Rule" id="MF_01428"/>
    </source>
</evidence>
<feature type="binding site" evidence="7">
    <location>
        <position position="238"/>
    </location>
    <ligand>
        <name>L-glutamate</name>
        <dbReference type="ChEBI" id="CHEBI:29985"/>
    </ligand>
</feature>
<dbReference type="AlphaFoldDB" id="A0A4R5UD53"/>
<organism evidence="10 11">
    <name type="scientific">Luteimonas terrae</name>
    <dbReference type="NCBI Taxonomy" id="1530191"/>
    <lineage>
        <taxon>Bacteria</taxon>
        <taxon>Pseudomonadati</taxon>
        <taxon>Pseudomonadota</taxon>
        <taxon>Gammaproteobacteria</taxon>
        <taxon>Lysobacterales</taxon>
        <taxon>Lysobacteraceae</taxon>
        <taxon>Luteimonas</taxon>
    </lineage>
</organism>
<evidence type="ECO:0000259" key="9">
    <source>
        <dbReference type="Pfam" id="PF00749"/>
    </source>
</evidence>
<keyword evidence="8" id="KW-0648">Protein biosynthesis</keyword>
<dbReference type="InterPro" id="IPR020058">
    <property type="entry name" value="Glu/Gln-tRNA-synth_Ib_cat-dom"/>
</dbReference>
<dbReference type="GO" id="GO:0005524">
    <property type="term" value="F:ATP binding"/>
    <property type="evidence" value="ECO:0007669"/>
    <property type="project" value="UniProtKB-KW"/>
</dbReference>
<comment type="caution">
    <text evidence="10">The sequence shown here is derived from an EMBL/GenBank/DDBJ whole genome shotgun (WGS) entry which is preliminary data.</text>
</comment>
<evidence type="ECO:0000313" key="11">
    <source>
        <dbReference type="Proteomes" id="UP000295543"/>
    </source>
</evidence>
<feature type="binding site" evidence="7">
    <location>
        <position position="220"/>
    </location>
    <ligand>
        <name>L-glutamate</name>
        <dbReference type="ChEBI" id="CHEBI:29985"/>
    </ligand>
</feature>
<dbReference type="Pfam" id="PF00749">
    <property type="entry name" value="tRNA-synt_1c"/>
    <property type="match status" value="1"/>
</dbReference>
<evidence type="ECO:0000313" key="10">
    <source>
        <dbReference type="EMBL" id="TDK33218.1"/>
    </source>
</evidence>
<dbReference type="GO" id="GO:0006424">
    <property type="term" value="P:glutamyl-tRNA aminoacylation"/>
    <property type="evidence" value="ECO:0007669"/>
    <property type="project" value="InterPro"/>
</dbReference>
<keyword evidence="4" id="KW-0862">Zinc</keyword>
<dbReference type="OrthoDB" id="9807503at2"/>
<comment type="caution">
    <text evidence="7">Lacks conserved residue(s) required for the propagation of feature annotation.</text>
</comment>